<evidence type="ECO:0000313" key="12">
    <source>
        <dbReference type="Proteomes" id="UP000285961"/>
    </source>
</evidence>
<dbReference type="InterPro" id="IPR016300">
    <property type="entry name" value="ATPase_ArsA/GET3"/>
</dbReference>
<dbReference type="PANTHER" id="PTHR10803">
    <property type="entry name" value="ARSENICAL PUMP-DRIVING ATPASE ARSENITE-TRANSLOCATING ATPASE"/>
    <property type="match status" value="1"/>
</dbReference>
<evidence type="ECO:0000259" key="10">
    <source>
        <dbReference type="Pfam" id="PF17886"/>
    </source>
</evidence>
<comment type="caution">
    <text evidence="11">The sequence shown here is derived from an EMBL/GenBank/DDBJ whole genome shotgun (WGS) entry which is preliminary data.</text>
</comment>
<sequence length="387" mass="44099">MRIILYTGKGGVGKTTISAATAVRCAELGHNTIVMSTDPAHSLADSLDCKVGGRPKKIAENLSAEEIDVNEELKRNWGRIQKYVTKFLKSRGFEELIAEEFAVFPGMEELFSLLKLKDYYEKQAYDVAIIDCAPTASTVRMLSMPDVIRWYMDRFFDIERRIVKTVRPIAERITKVPFPTDDVYDSVEDLFHKVEGMKEILTNPANASIRLVFYPEKMVIKESQRAYSYLNLFGFTVDAVVANRIYPEEIDDAYFDRWRAVQSKYLAEARTIFDPLPMFVGKLFDREMVGLKLLHSLAANIFGDTDPATVFYKEPPIKTKRSDGRHTMSIHLPGTHKKDLNVWVAGEELIIEVGNYRRNILLPRSLAKTDIVEAKFEGDTLNITFGK</sequence>
<dbReference type="Pfam" id="PF17886">
    <property type="entry name" value="ArsA_HSP20"/>
    <property type="match status" value="1"/>
</dbReference>
<dbReference type="InterPro" id="IPR027417">
    <property type="entry name" value="P-loop_NTPase"/>
</dbReference>
<dbReference type="AlphaFoldDB" id="A0A419F576"/>
<dbReference type="EC" id="7.3.2.7" evidence="8"/>
<dbReference type="InterPro" id="IPR025723">
    <property type="entry name" value="ArsA/GET3_ATPase-like"/>
</dbReference>
<dbReference type="EMBL" id="QZKI01000026">
    <property type="protein sequence ID" value="RJP73536.1"/>
    <property type="molecule type" value="Genomic_DNA"/>
</dbReference>
<dbReference type="GO" id="GO:0016887">
    <property type="term" value="F:ATP hydrolysis activity"/>
    <property type="evidence" value="ECO:0007669"/>
    <property type="project" value="InterPro"/>
</dbReference>
<evidence type="ECO:0000256" key="2">
    <source>
        <dbReference type="ARBA" id="ARBA00022741"/>
    </source>
</evidence>
<dbReference type="FunFam" id="3.40.50.300:FF:001801">
    <property type="entry name" value="Putative arsenical pump-driving ATPase"/>
    <property type="match status" value="1"/>
</dbReference>
<gene>
    <name evidence="11" type="ORF">C4532_04290</name>
</gene>
<protein>
    <recommendedName>
        <fullName evidence="8">arsenite-transporting ATPase</fullName>
        <ecNumber evidence="8">7.3.2.7</ecNumber>
    </recommendedName>
</protein>
<evidence type="ECO:0000313" key="11">
    <source>
        <dbReference type="EMBL" id="RJP73536.1"/>
    </source>
</evidence>
<comment type="catalytic activity">
    <reaction evidence="6">
        <text>arsenite(in) + ATP + H2O = arsenite(out) + ADP + phosphate + H(+)</text>
        <dbReference type="Rhea" id="RHEA:11348"/>
        <dbReference type="ChEBI" id="CHEBI:15377"/>
        <dbReference type="ChEBI" id="CHEBI:15378"/>
        <dbReference type="ChEBI" id="CHEBI:29242"/>
        <dbReference type="ChEBI" id="CHEBI:30616"/>
        <dbReference type="ChEBI" id="CHEBI:43474"/>
        <dbReference type="ChEBI" id="CHEBI:456216"/>
        <dbReference type="EC" id="7.3.2.7"/>
    </reaction>
</comment>
<dbReference type="Gene3D" id="3.40.50.300">
    <property type="entry name" value="P-loop containing nucleotide triphosphate hydrolases"/>
    <property type="match status" value="1"/>
</dbReference>
<evidence type="ECO:0000259" key="9">
    <source>
        <dbReference type="Pfam" id="PF02374"/>
    </source>
</evidence>
<dbReference type="PANTHER" id="PTHR10803:SF3">
    <property type="entry name" value="ATPASE GET3"/>
    <property type="match status" value="1"/>
</dbReference>
<accession>A0A419F576</accession>
<evidence type="ECO:0000256" key="5">
    <source>
        <dbReference type="ARBA" id="ARBA00022967"/>
    </source>
</evidence>
<evidence type="ECO:0000256" key="1">
    <source>
        <dbReference type="ARBA" id="ARBA00011040"/>
    </source>
</evidence>
<dbReference type="Proteomes" id="UP000285961">
    <property type="component" value="Unassembled WGS sequence"/>
</dbReference>
<dbReference type="GO" id="GO:0015446">
    <property type="term" value="F:ATPase-coupled arsenite transmembrane transporter activity"/>
    <property type="evidence" value="ECO:0007669"/>
    <property type="project" value="UniProtKB-EC"/>
</dbReference>
<dbReference type="Gene3D" id="2.60.40.790">
    <property type="match status" value="1"/>
</dbReference>
<dbReference type="NCBIfam" id="TIGR00345">
    <property type="entry name" value="GET3_arsA_TRC40"/>
    <property type="match status" value="1"/>
</dbReference>
<evidence type="ECO:0000256" key="4">
    <source>
        <dbReference type="ARBA" id="ARBA00022849"/>
    </source>
</evidence>
<dbReference type="InterPro" id="IPR008978">
    <property type="entry name" value="HSP20-like_chaperone"/>
</dbReference>
<name>A0A419F576_9BACT</name>
<evidence type="ECO:0000256" key="8">
    <source>
        <dbReference type="ARBA" id="ARBA00066752"/>
    </source>
</evidence>
<evidence type="ECO:0000256" key="6">
    <source>
        <dbReference type="ARBA" id="ARBA00052296"/>
    </source>
</evidence>
<comment type="function">
    <text evidence="7">Anion-transporting ATPase. Catalyzes the extrusion of arsenite.</text>
</comment>
<organism evidence="11 12">
    <name type="scientific">Candidatus Abyssobacteria bacterium SURF_17</name>
    <dbReference type="NCBI Taxonomy" id="2093361"/>
    <lineage>
        <taxon>Bacteria</taxon>
        <taxon>Pseudomonadati</taxon>
        <taxon>Candidatus Hydrogenedentota</taxon>
        <taxon>Candidatus Abyssobacteria</taxon>
    </lineage>
</organism>
<dbReference type="CDD" id="cd02035">
    <property type="entry name" value="ArsA"/>
    <property type="match status" value="1"/>
</dbReference>
<dbReference type="SUPFAM" id="SSF52540">
    <property type="entry name" value="P-loop containing nucleoside triphosphate hydrolases"/>
    <property type="match status" value="1"/>
</dbReference>
<dbReference type="Pfam" id="PF02374">
    <property type="entry name" value="ArsA_ATPase"/>
    <property type="match status" value="1"/>
</dbReference>
<dbReference type="CDD" id="cd00298">
    <property type="entry name" value="ACD_sHsps_p23-like"/>
    <property type="match status" value="1"/>
</dbReference>
<evidence type="ECO:0000256" key="7">
    <source>
        <dbReference type="ARBA" id="ARBA00059736"/>
    </source>
</evidence>
<feature type="domain" description="ArsA HSP20-like" evidence="10">
    <location>
        <begin position="324"/>
        <end position="385"/>
    </location>
</feature>
<proteinExistence type="inferred from homology"/>
<dbReference type="InterPro" id="IPR040612">
    <property type="entry name" value="ArsA_HSP20-like"/>
</dbReference>
<dbReference type="GO" id="GO:0005524">
    <property type="term" value="F:ATP binding"/>
    <property type="evidence" value="ECO:0007669"/>
    <property type="project" value="UniProtKB-KW"/>
</dbReference>
<keyword evidence="5" id="KW-1278">Translocase</keyword>
<comment type="similarity">
    <text evidence="1">Belongs to the arsA ATPase family.</text>
</comment>
<evidence type="ECO:0000256" key="3">
    <source>
        <dbReference type="ARBA" id="ARBA00022840"/>
    </source>
</evidence>
<reference evidence="11 12" key="1">
    <citation type="journal article" date="2017" name="ISME J.">
        <title>Energy and carbon metabolisms in a deep terrestrial subsurface fluid microbial community.</title>
        <authorList>
            <person name="Momper L."/>
            <person name="Jungbluth S.P."/>
            <person name="Lee M.D."/>
            <person name="Amend J.P."/>
        </authorList>
    </citation>
    <scope>NUCLEOTIDE SEQUENCE [LARGE SCALE GENOMIC DNA]</scope>
    <source>
        <strain evidence="11">SURF_17</strain>
    </source>
</reference>
<dbReference type="SUPFAM" id="SSF49764">
    <property type="entry name" value="HSP20-like chaperones"/>
    <property type="match status" value="1"/>
</dbReference>
<keyword evidence="4" id="KW-0059">Arsenical resistance</keyword>
<feature type="domain" description="ArsA/GET3 Anion-transporting ATPase-like" evidence="9">
    <location>
        <begin position="1"/>
        <end position="301"/>
    </location>
</feature>
<keyword evidence="2" id="KW-0547">Nucleotide-binding</keyword>
<keyword evidence="3" id="KW-0067">ATP-binding</keyword>